<accession>A0ACD5WIR2</accession>
<evidence type="ECO:0000313" key="2">
    <source>
        <dbReference type="Proteomes" id="UP001732700"/>
    </source>
</evidence>
<sequence length="128" mass="14208">MDAATTTSPSEVPSPSSLLRCSGSIDQGLGQSMRVYSSATGKVPFEWEKEPGKPKSLLRVDTLPLLCPSPAMESARLIGRDNRRGGTYKRRLDPSSEPDGFEGCLPVKFRVGRAMRRWDIVCFFRGEW</sequence>
<dbReference type="EnsemblPlants" id="AVESA.00010b.r2.4AG0641960.1">
    <property type="protein sequence ID" value="AVESA.00010b.r2.4AG0641960.1.CDS.1"/>
    <property type="gene ID" value="AVESA.00010b.r2.4AG0641960"/>
</dbReference>
<organism evidence="1 2">
    <name type="scientific">Avena sativa</name>
    <name type="common">Oat</name>
    <dbReference type="NCBI Taxonomy" id="4498"/>
    <lineage>
        <taxon>Eukaryota</taxon>
        <taxon>Viridiplantae</taxon>
        <taxon>Streptophyta</taxon>
        <taxon>Embryophyta</taxon>
        <taxon>Tracheophyta</taxon>
        <taxon>Spermatophyta</taxon>
        <taxon>Magnoliopsida</taxon>
        <taxon>Liliopsida</taxon>
        <taxon>Poales</taxon>
        <taxon>Poaceae</taxon>
        <taxon>BOP clade</taxon>
        <taxon>Pooideae</taxon>
        <taxon>Poodae</taxon>
        <taxon>Poeae</taxon>
        <taxon>Poeae Chloroplast Group 1 (Aveneae type)</taxon>
        <taxon>Aveninae</taxon>
        <taxon>Avena</taxon>
    </lineage>
</organism>
<reference evidence="1" key="2">
    <citation type="submission" date="2025-09" db="UniProtKB">
        <authorList>
            <consortium name="EnsemblPlants"/>
        </authorList>
    </citation>
    <scope>IDENTIFICATION</scope>
</reference>
<reference evidence="1" key="1">
    <citation type="submission" date="2021-05" db="EMBL/GenBank/DDBJ databases">
        <authorList>
            <person name="Scholz U."/>
            <person name="Mascher M."/>
            <person name="Fiebig A."/>
        </authorList>
    </citation>
    <scope>NUCLEOTIDE SEQUENCE [LARGE SCALE GENOMIC DNA]</scope>
</reference>
<protein>
    <submittedName>
        <fullName evidence="1">Uncharacterized protein</fullName>
    </submittedName>
</protein>
<proteinExistence type="predicted"/>
<keyword evidence="2" id="KW-1185">Reference proteome</keyword>
<evidence type="ECO:0000313" key="1">
    <source>
        <dbReference type="EnsemblPlants" id="AVESA.00010b.r2.4AG0641960.1.CDS.1"/>
    </source>
</evidence>
<dbReference type="Proteomes" id="UP001732700">
    <property type="component" value="Chromosome 4A"/>
</dbReference>
<name>A0ACD5WIR2_AVESA</name>